<comment type="caution">
    <text evidence="2">The sequence shown here is derived from an EMBL/GenBank/DDBJ whole genome shotgun (WGS) entry which is preliminary data.</text>
</comment>
<gene>
    <name evidence="2" type="ORF">Z043_118450</name>
</gene>
<name>A0A0P7TPZ1_SCLFO</name>
<reference evidence="2 3" key="1">
    <citation type="submission" date="2015-08" db="EMBL/GenBank/DDBJ databases">
        <title>The genome of the Asian arowana (Scleropages formosus).</title>
        <authorList>
            <person name="Tan M.H."/>
            <person name="Gan H.M."/>
            <person name="Croft L.J."/>
            <person name="Austin C.M."/>
        </authorList>
    </citation>
    <scope>NUCLEOTIDE SEQUENCE [LARGE SCALE GENOMIC DNA]</scope>
    <source>
        <strain evidence="2">Aro1</strain>
    </source>
</reference>
<protein>
    <submittedName>
        <fullName evidence="2">Uncharacterized protein</fullName>
    </submittedName>
</protein>
<organism evidence="2 3">
    <name type="scientific">Scleropages formosus</name>
    <name type="common">Asian bonytongue</name>
    <name type="synonym">Osteoglossum formosum</name>
    <dbReference type="NCBI Taxonomy" id="113540"/>
    <lineage>
        <taxon>Eukaryota</taxon>
        <taxon>Metazoa</taxon>
        <taxon>Chordata</taxon>
        <taxon>Craniata</taxon>
        <taxon>Vertebrata</taxon>
        <taxon>Euteleostomi</taxon>
        <taxon>Actinopterygii</taxon>
        <taxon>Neopterygii</taxon>
        <taxon>Teleostei</taxon>
        <taxon>Osteoglossocephala</taxon>
        <taxon>Osteoglossomorpha</taxon>
        <taxon>Osteoglossiformes</taxon>
        <taxon>Osteoglossidae</taxon>
        <taxon>Scleropages</taxon>
    </lineage>
</organism>
<proteinExistence type="predicted"/>
<feature type="region of interest" description="Disordered" evidence="1">
    <location>
        <begin position="1"/>
        <end position="22"/>
    </location>
</feature>
<accession>A0A0P7TPZ1</accession>
<sequence>MSEGGTGVAKPAEREQRNKSGVRGVTRTVGMIRPSVRPSVCYSEMCCTCFSFQRLTGKCPVCHVFQLLLRFYAFFWPLFSVGGGMGLTGSCSLSEGDAEGLAGFRFLAGLGFESCLECFAVDWCPVLGVSPPPPTLHPLLPG</sequence>
<dbReference type="EMBL" id="JARO02008000">
    <property type="protein sequence ID" value="KPP63302.1"/>
    <property type="molecule type" value="Genomic_DNA"/>
</dbReference>
<evidence type="ECO:0000313" key="3">
    <source>
        <dbReference type="Proteomes" id="UP000034805"/>
    </source>
</evidence>
<dbReference type="AlphaFoldDB" id="A0A0P7TPZ1"/>
<dbReference type="Proteomes" id="UP000034805">
    <property type="component" value="Unassembled WGS sequence"/>
</dbReference>
<evidence type="ECO:0000313" key="2">
    <source>
        <dbReference type="EMBL" id="KPP63302.1"/>
    </source>
</evidence>
<evidence type="ECO:0000256" key="1">
    <source>
        <dbReference type="SAM" id="MobiDB-lite"/>
    </source>
</evidence>